<evidence type="ECO:0000313" key="1">
    <source>
        <dbReference type="EMBL" id="PWN53690.1"/>
    </source>
</evidence>
<accession>A0ACD0P6E8</accession>
<dbReference type="EMBL" id="KZ819713">
    <property type="protein sequence ID" value="PWN53690.1"/>
    <property type="molecule type" value="Genomic_DNA"/>
</dbReference>
<name>A0ACD0P6E8_9BASI</name>
<keyword evidence="2" id="KW-1185">Reference proteome</keyword>
<organism evidence="1 2">
    <name type="scientific">Violaceomyces palustris</name>
    <dbReference type="NCBI Taxonomy" id="1673888"/>
    <lineage>
        <taxon>Eukaryota</taxon>
        <taxon>Fungi</taxon>
        <taxon>Dikarya</taxon>
        <taxon>Basidiomycota</taxon>
        <taxon>Ustilaginomycotina</taxon>
        <taxon>Ustilaginomycetes</taxon>
        <taxon>Violaceomycetales</taxon>
        <taxon>Violaceomycetaceae</taxon>
        <taxon>Violaceomyces</taxon>
    </lineage>
</organism>
<dbReference type="Proteomes" id="UP000245626">
    <property type="component" value="Unassembled WGS sequence"/>
</dbReference>
<sequence>MPFSVSSSSFDELRCQTPSHSLSGSLHRAERSSAMDRRDDNDDIKSMEKRAKRREQNRNAQRRFRGRQEEYTMKLELEVARLKKIIAEHEATHQNMEELVRKLLAQKDELQRNLDRSFSGTNPSLPSDNRVLTSPNPIQNCASMKDGHQGFDHTSKHVKPGGSSFHVGFRQRSTSNASNQAQAKLRTGEAGPHMNHIESFDPQRLRGQSQQDLQQRSSLMSRPHSSGSENQRGLRPHPQDGLDGYSFPSDNSTVVLGFQSYNMMPSVGINQSTGETLGRSASNPTIQSSGMTGSAELARFPVNRSQPSNMPVVQQPGLAKVFLGEGSNRYGIPTDSLASHTSESYHTSPST</sequence>
<gene>
    <name evidence="1" type="ORF">IE53DRAFT_121388</name>
</gene>
<protein>
    <submittedName>
        <fullName evidence="1">Uncharacterized protein</fullName>
    </submittedName>
</protein>
<proteinExistence type="predicted"/>
<evidence type="ECO:0000313" key="2">
    <source>
        <dbReference type="Proteomes" id="UP000245626"/>
    </source>
</evidence>
<reference evidence="1 2" key="1">
    <citation type="journal article" date="2018" name="Mol. Biol. Evol.">
        <title>Broad Genomic Sampling Reveals a Smut Pathogenic Ancestry of the Fungal Clade Ustilaginomycotina.</title>
        <authorList>
            <person name="Kijpornyongpan T."/>
            <person name="Mondo S.J."/>
            <person name="Barry K."/>
            <person name="Sandor L."/>
            <person name="Lee J."/>
            <person name="Lipzen A."/>
            <person name="Pangilinan J."/>
            <person name="LaButti K."/>
            <person name="Hainaut M."/>
            <person name="Henrissat B."/>
            <person name="Grigoriev I.V."/>
            <person name="Spatafora J.W."/>
            <person name="Aime M.C."/>
        </authorList>
    </citation>
    <scope>NUCLEOTIDE SEQUENCE [LARGE SCALE GENOMIC DNA]</scope>
    <source>
        <strain evidence="1 2">SA 807</strain>
    </source>
</reference>